<dbReference type="EMBL" id="JAQOMS010000002">
    <property type="protein sequence ID" value="MDC2888887.1"/>
    <property type="molecule type" value="Genomic_DNA"/>
</dbReference>
<dbReference type="GO" id="GO:0008855">
    <property type="term" value="F:exodeoxyribonuclease VII activity"/>
    <property type="evidence" value="ECO:0007669"/>
    <property type="project" value="UniProtKB-EC"/>
</dbReference>
<dbReference type="InterPro" id="IPR020579">
    <property type="entry name" value="Exonuc_VII_lsu_C"/>
</dbReference>
<dbReference type="Pfam" id="PF02601">
    <property type="entry name" value="Exonuc_VII_L"/>
    <property type="match status" value="1"/>
</dbReference>
<evidence type="ECO:0000256" key="1">
    <source>
        <dbReference type="ARBA" id="ARBA00022490"/>
    </source>
</evidence>
<evidence type="ECO:0000259" key="8">
    <source>
        <dbReference type="Pfam" id="PF13742"/>
    </source>
</evidence>
<name>A0ABT5FD74_9GAMM</name>
<feature type="domain" description="Exonuclease VII large subunit C-terminal" evidence="7">
    <location>
        <begin position="129"/>
        <end position="402"/>
    </location>
</feature>
<dbReference type="CDD" id="cd04489">
    <property type="entry name" value="ExoVII_LU_OBF"/>
    <property type="match status" value="1"/>
</dbReference>
<comment type="subcellular location">
    <subcellularLocation>
        <location evidence="5 6">Cytoplasm</location>
    </subcellularLocation>
</comment>
<dbReference type="HAMAP" id="MF_00378">
    <property type="entry name" value="Exonuc_7_L"/>
    <property type="match status" value="1"/>
</dbReference>
<proteinExistence type="inferred from homology"/>
<dbReference type="NCBIfam" id="TIGR00237">
    <property type="entry name" value="xseA"/>
    <property type="match status" value="1"/>
</dbReference>
<protein>
    <recommendedName>
        <fullName evidence="5">Exodeoxyribonuclease 7 large subunit</fullName>
        <ecNumber evidence="5">3.1.11.6</ecNumber>
    </recommendedName>
    <alternativeName>
        <fullName evidence="5">Exodeoxyribonuclease VII large subunit</fullName>
        <shortName evidence="5">Exonuclease VII large subunit</shortName>
    </alternativeName>
</protein>
<organism evidence="9 10">
    <name type="scientific">Psychrosphaera algicola</name>
    <dbReference type="NCBI Taxonomy" id="3023714"/>
    <lineage>
        <taxon>Bacteria</taxon>
        <taxon>Pseudomonadati</taxon>
        <taxon>Pseudomonadota</taxon>
        <taxon>Gammaproteobacteria</taxon>
        <taxon>Alteromonadales</taxon>
        <taxon>Pseudoalteromonadaceae</taxon>
        <taxon>Psychrosphaera</taxon>
    </lineage>
</organism>
<comment type="catalytic activity">
    <reaction evidence="5 6">
        <text>Exonucleolytic cleavage in either 5'- to 3'- or 3'- to 5'-direction to yield nucleoside 5'-phosphates.</text>
        <dbReference type="EC" id="3.1.11.6"/>
    </reaction>
</comment>
<dbReference type="PANTHER" id="PTHR30008:SF0">
    <property type="entry name" value="EXODEOXYRIBONUCLEASE 7 LARGE SUBUNIT"/>
    <property type="match status" value="1"/>
</dbReference>
<dbReference type="Proteomes" id="UP001528411">
    <property type="component" value="Unassembled WGS sequence"/>
</dbReference>
<evidence type="ECO:0000256" key="6">
    <source>
        <dbReference type="RuleBase" id="RU004355"/>
    </source>
</evidence>
<sequence length="404" mass="45840">MLQSYSSPQQKIYQVSELNQKVRMMLEAEFVNVWISAEISNLVRASSGHWYFSLKDNRAQVKAAMFKGNNRSVRGVIDNGSQVLVRGRISLYEPRGDYQFIVETMEPAGEGLLKQQFEALKLKLGQMGLFDQDVKRPIPQNPKRVGVITSPTGAAVHDILTVLKRRSPQTEVIIYPTMVQGEHAAQNLIWAINAANYREEVDVLVVGRGGGSLEDLWSFNDEALAHTIYNSALPIISAVGHEVDFSICDFVADLRAPTPSAAAELVSTDMTDVIEKVNRLYSRLILAYTHNYKSQKQQLSELNKSLSLLHPSHKIQLSQQKTDELQMRMTRIIQTQLSTQARRVEHSQQRLLSQNPTNLIKNEQQKLVDMQHSLQSLLIRRFERAQQRFEKVTEKLNIVSPSPH</sequence>
<keyword evidence="3 5" id="KW-0378">Hydrolase</keyword>
<dbReference type="InterPro" id="IPR025824">
    <property type="entry name" value="OB-fold_nuc-bd_dom"/>
</dbReference>
<comment type="caution">
    <text evidence="9">The sequence shown here is derived from an EMBL/GenBank/DDBJ whole genome shotgun (WGS) entry which is preliminary data.</text>
</comment>
<dbReference type="EC" id="3.1.11.6" evidence="5"/>
<keyword evidence="2 5" id="KW-0540">Nuclease</keyword>
<comment type="subunit">
    <text evidence="5">Heterooligomer composed of large and small subunits.</text>
</comment>
<evidence type="ECO:0000256" key="5">
    <source>
        <dbReference type="HAMAP-Rule" id="MF_00378"/>
    </source>
</evidence>
<evidence type="ECO:0000313" key="10">
    <source>
        <dbReference type="Proteomes" id="UP001528411"/>
    </source>
</evidence>
<dbReference type="InterPro" id="IPR003753">
    <property type="entry name" value="Exonuc_VII_L"/>
</dbReference>
<comment type="similarity">
    <text evidence="5 6">Belongs to the XseA family.</text>
</comment>
<evidence type="ECO:0000256" key="2">
    <source>
        <dbReference type="ARBA" id="ARBA00022722"/>
    </source>
</evidence>
<keyword evidence="4 5" id="KW-0269">Exonuclease</keyword>
<gene>
    <name evidence="5 9" type="primary">xseA</name>
    <name evidence="9" type="ORF">PN838_09020</name>
</gene>
<keyword evidence="1 5" id="KW-0963">Cytoplasm</keyword>
<reference evidence="9 10" key="1">
    <citation type="submission" date="2023-01" db="EMBL/GenBank/DDBJ databases">
        <title>Psychrosphaera sp. nov., isolated from marine algae.</title>
        <authorList>
            <person name="Bayburt H."/>
            <person name="Choi B.J."/>
            <person name="Kim J.M."/>
            <person name="Choi D.G."/>
            <person name="Jeon C.O."/>
        </authorList>
    </citation>
    <scope>NUCLEOTIDE SEQUENCE [LARGE SCALE GENOMIC DNA]</scope>
    <source>
        <strain evidence="9 10">G1-22</strain>
    </source>
</reference>
<evidence type="ECO:0000259" key="7">
    <source>
        <dbReference type="Pfam" id="PF02601"/>
    </source>
</evidence>
<evidence type="ECO:0000313" key="9">
    <source>
        <dbReference type="EMBL" id="MDC2888887.1"/>
    </source>
</evidence>
<keyword evidence="10" id="KW-1185">Reference proteome</keyword>
<dbReference type="Pfam" id="PF13742">
    <property type="entry name" value="tRNA_anti_2"/>
    <property type="match status" value="1"/>
</dbReference>
<comment type="function">
    <text evidence="5">Bidirectionally degrades single-stranded DNA into large acid-insoluble oligonucleotides, which are then degraded further into small acid-soluble oligonucleotides.</text>
</comment>
<evidence type="ECO:0000256" key="3">
    <source>
        <dbReference type="ARBA" id="ARBA00022801"/>
    </source>
</evidence>
<feature type="domain" description="OB-fold nucleic acid binding" evidence="8">
    <location>
        <begin position="13"/>
        <end position="106"/>
    </location>
</feature>
<dbReference type="PANTHER" id="PTHR30008">
    <property type="entry name" value="EXODEOXYRIBONUCLEASE 7 LARGE SUBUNIT"/>
    <property type="match status" value="1"/>
</dbReference>
<accession>A0ABT5FD74</accession>
<evidence type="ECO:0000256" key="4">
    <source>
        <dbReference type="ARBA" id="ARBA00022839"/>
    </source>
</evidence>